<dbReference type="InterPro" id="IPR036010">
    <property type="entry name" value="2Fe-2S_ferredoxin-like_sf"/>
</dbReference>
<dbReference type="InterPro" id="IPR006058">
    <property type="entry name" value="2Fe2S_fd_BS"/>
</dbReference>
<accession>A0A8J7UKL6</accession>
<dbReference type="InterPro" id="IPR001041">
    <property type="entry name" value="2Fe-2S_ferredoxin-type"/>
</dbReference>
<dbReference type="Gene3D" id="3.40.50.80">
    <property type="entry name" value="Nucleotide-binding domain of ferredoxin-NADP reductase (FNR) module"/>
    <property type="match status" value="1"/>
</dbReference>
<evidence type="ECO:0000259" key="1">
    <source>
        <dbReference type="PROSITE" id="PS51085"/>
    </source>
</evidence>
<dbReference type="SUPFAM" id="SSF54292">
    <property type="entry name" value="2Fe-2S ferredoxin-like"/>
    <property type="match status" value="1"/>
</dbReference>
<dbReference type="InterPro" id="IPR017927">
    <property type="entry name" value="FAD-bd_FR_type"/>
</dbReference>
<dbReference type="CDD" id="cd00207">
    <property type="entry name" value="fer2"/>
    <property type="match status" value="1"/>
</dbReference>
<dbReference type="PRINTS" id="PR00410">
    <property type="entry name" value="PHEHYDRXLASE"/>
</dbReference>
<protein>
    <submittedName>
        <fullName evidence="3">2Fe-2S iron-sulfur cluster binding domain-containing protein</fullName>
    </submittedName>
</protein>
<evidence type="ECO:0000259" key="2">
    <source>
        <dbReference type="PROSITE" id="PS51384"/>
    </source>
</evidence>
<proteinExistence type="predicted"/>
<dbReference type="InterPro" id="IPR017938">
    <property type="entry name" value="Riboflavin_synthase-like_b-brl"/>
</dbReference>
<gene>
    <name evidence="3" type="ORF">J5Y06_21885</name>
</gene>
<reference evidence="3" key="1">
    <citation type="submission" date="2021-03" db="EMBL/GenBank/DDBJ databases">
        <title>Genome sequencing and assembly of Tianweitania sediminis.</title>
        <authorList>
            <person name="Chhetri G."/>
        </authorList>
    </citation>
    <scope>NUCLEOTIDE SEQUENCE</scope>
    <source>
        <strain evidence="3">Z8</strain>
    </source>
</reference>
<dbReference type="PANTHER" id="PTHR47354">
    <property type="entry name" value="NADH OXIDOREDUCTASE HCR"/>
    <property type="match status" value="1"/>
</dbReference>
<dbReference type="PANTHER" id="PTHR47354:SF5">
    <property type="entry name" value="PROTEIN RFBI"/>
    <property type="match status" value="1"/>
</dbReference>
<dbReference type="Gene3D" id="2.40.30.10">
    <property type="entry name" value="Translation factors"/>
    <property type="match status" value="1"/>
</dbReference>
<dbReference type="SUPFAM" id="SSF63380">
    <property type="entry name" value="Riboflavin synthase domain-like"/>
    <property type="match status" value="1"/>
</dbReference>
<dbReference type="CDD" id="cd06187">
    <property type="entry name" value="O2ase_reductase_like"/>
    <property type="match status" value="1"/>
</dbReference>
<sequence>MNAHQGFPEPIPTQPDGLNLPLLKLPQVERRISVPQGLTLLSAALEAGVPYPHSCTSGRCGACKSRLVEGEVTLGKHSPFALTDEERAGGLILACRAVPATDVTVAWLDETVPAGRTARQEATVIAVEHMTDDIRLVRLEFRDRSTFRFAAGQYLRLEVEGAPARQYSMASRPDEELVDLHVRAVPGGRTSSRIMSLQVGARVAVEGPAGSAYLRDAHPGPIVAIAGGSGLAPAKSIVETSLNSGMEVPVHLYFGARTERDLYLVEHFQALMRRFRNFTFFPVLSRVQGAGWRSGYVSAAVAEDHDDLAGAKAYVAGPPAMVDASLSVLIDRGVSARDIHADVFFTPEETTIQREQAR</sequence>
<dbReference type="InterPro" id="IPR039261">
    <property type="entry name" value="FNR_nucleotide-bd"/>
</dbReference>
<dbReference type="InterPro" id="IPR012675">
    <property type="entry name" value="Beta-grasp_dom_sf"/>
</dbReference>
<comment type="caution">
    <text evidence="3">The sequence shown here is derived from an EMBL/GenBank/DDBJ whole genome shotgun (WGS) entry which is preliminary data.</text>
</comment>
<dbReference type="InterPro" id="IPR050415">
    <property type="entry name" value="MRET"/>
</dbReference>
<dbReference type="GO" id="GO:0051537">
    <property type="term" value="F:2 iron, 2 sulfur cluster binding"/>
    <property type="evidence" value="ECO:0007669"/>
    <property type="project" value="InterPro"/>
</dbReference>
<dbReference type="PROSITE" id="PS00197">
    <property type="entry name" value="2FE2S_FER_1"/>
    <property type="match status" value="1"/>
</dbReference>
<keyword evidence="4" id="KW-1185">Reference proteome</keyword>
<dbReference type="GO" id="GO:0016491">
    <property type="term" value="F:oxidoreductase activity"/>
    <property type="evidence" value="ECO:0007669"/>
    <property type="project" value="InterPro"/>
</dbReference>
<feature type="domain" description="2Fe-2S ferredoxin-type" evidence="1">
    <location>
        <begin position="21"/>
        <end position="111"/>
    </location>
</feature>
<dbReference type="Gene3D" id="3.10.20.30">
    <property type="match status" value="1"/>
</dbReference>
<feature type="domain" description="FAD-binding FR-type" evidence="2">
    <location>
        <begin position="117"/>
        <end position="215"/>
    </location>
</feature>
<dbReference type="PROSITE" id="PS51085">
    <property type="entry name" value="2FE2S_FER_2"/>
    <property type="match status" value="1"/>
</dbReference>
<dbReference type="Pfam" id="PF00111">
    <property type="entry name" value="Fer2"/>
    <property type="match status" value="1"/>
</dbReference>
<evidence type="ECO:0000313" key="3">
    <source>
        <dbReference type="EMBL" id="MBP0441303.1"/>
    </source>
</evidence>
<dbReference type="PROSITE" id="PS51384">
    <property type="entry name" value="FAD_FR"/>
    <property type="match status" value="1"/>
</dbReference>
<dbReference type="SUPFAM" id="SSF52343">
    <property type="entry name" value="Ferredoxin reductase-like, C-terminal NADP-linked domain"/>
    <property type="match status" value="1"/>
</dbReference>
<dbReference type="Pfam" id="PF00175">
    <property type="entry name" value="NAD_binding_1"/>
    <property type="match status" value="1"/>
</dbReference>
<dbReference type="AlphaFoldDB" id="A0A8J7UKL6"/>
<dbReference type="EMBL" id="JAGIYY010000013">
    <property type="protein sequence ID" value="MBP0441303.1"/>
    <property type="molecule type" value="Genomic_DNA"/>
</dbReference>
<dbReference type="InterPro" id="IPR001433">
    <property type="entry name" value="OxRdtase_FAD/NAD-bd"/>
</dbReference>
<organism evidence="3 4">
    <name type="scientific">Tianweitania sediminis</name>
    <dbReference type="NCBI Taxonomy" id="1502156"/>
    <lineage>
        <taxon>Bacteria</taxon>
        <taxon>Pseudomonadati</taxon>
        <taxon>Pseudomonadota</taxon>
        <taxon>Alphaproteobacteria</taxon>
        <taxon>Hyphomicrobiales</taxon>
        <taxon>Phyllobacteriaceae</taxon>
        <taxon>Tianweitania</taxon>
    </lineage>
</organism>
<name>A0A8J7UKL6_9HYPH</name>
<dbReference type="InterPro" id="IPR008333">
    <property type="entry name" value="Cbr1-like_FAD-bd_dom"/>
</dbReference>
<evidence type="ECO:0000313" key="4">
    <source>
        <dbReference type="Proteomes" id="UP000666240"/>
    </source>
</evidence>
<dbReference type="Proteomes" id="UP000666240">
    <property type="component" value="Unassembled WGS sequence"/>
</dbReference>
<dbReference type="Pfam" id="PF00970">
    <property type="entry name" value="FAD_binding_6"/>
    <property type="match status" value="1"/>
</dbReference>